<dbReference type="InterPro" id="IPR002500">
    <property type="entry name" value="PAPS_reduct_dom"/>
</dbReference>
<dbReference type="RefSeq" id="WP_114074611.1">
    <property type="nucleotide sequence ID" value="NZ_CP029555.1"/>
</dbReference>
<evidence type="ECO:0000259" key="1">
    <source>
        <dbReference type="Pfam" id="PF01507"/>
    </source>
</evidence>
<gene>
    <name evidence="2" type="ORF">DK843_22780</name>
</gene>
<dbReference type="Pfam" id="PF01507">
    <property type="entry name" value="PAPS_reduct"/>
    <property type="match status" value="1"/>
</dbReference>
<keyword evidence="2" id="KW-0614">Plasmid</keyword>
<name>A0A344UPH9_9NEIS</name>
<dbReference type="Gene3D" id="3.40.50.620">
    <property type="entry name" value="HUPs"/>
    <property type="match status" value="1"/>
</dbReference>
<dbReference type="SUPFAM" id="SSF52402">
    <property type="entry name" value="Adenine nucleotide alpha hydrolases-like"/>
    <property type="match status" value="1"/>
</dbReference>
<dbReference type="AlphaFoldDB" id="A0A344UPH9"/>
<feature type="domain" description="Phosphoadenosine phosphosulphate reductase" evidence="1">
    <location>
        <begin position="10"/>
        <end position="182"/>
    </location>
</feature>
<geneLocation type="plasmid" evidence="2 3">
    <name>unnamed</name>
</geneLocation>
<dbReference type="InterPro" id="IPR014729">
    <property type="entry name" value="Rossmann-like_a/b/a_fold"/>
</dbReference>
<organism evidence="2 3">
    <name type="scientific">Chromobacterium phragmitis</name>
    <dbReference type="NCBI Taxonomy" id="2202141"/>
    <lineage>
        <taxon>Bacteria</taxon>
        <taxon>Pseudomonadati</taxon>
        <taxon>Pseudomonadota</taxon>
        <taxon>Betaproteobacteria</taxon>
        <taxon>Neisseriales</taxon>
        <taxon>Chromobacteriaceae</taxon>
        <taxon>Chromobacterium</taxon>
    </lineage>
</organism>
<dbReference type="Proteomes" id="UP000252038">
    <property type="component" value="Plasmid unnamed"/>
</dbReference>
<sequence>MSVIDQHQRIALQLSGGRDSLACLYLLRPHWSRLTVYWLNSGDAFPEVRALMDEIRAMVPDFVEVDGRQPEVVAQYGPPTDLMPADSHPVGLYGGSSGLPLQQRFDCCWRVLMEPMHRRMLADGITLIIRGQRADDALKARIRDGDVLDGIAYHFPIEAWNAQQVNDYLASQGVALPRFYQTLALTPDCLSCTAWWSEGRAAYLRRHHPDAHARYMQGLDRIQQAVAPHIAAFNQEIQGETDGV</sequence>
<proteinExistence type="predicted"/>
<dbReference type="KEGG" id="chrb:DK843_22780"/>
<accession>A0A344UPH9</accession>
<reference evidence="2 3" key="1">
    <citation type="submission" date="2018-05" db="EMBL/GenBank/DDBJ databases">
        <title>Genome sequencing, assembly and analysis of the novel insecticidal bacterium, Chromobacterium phragmitis.</title>
        <authorList>
            <person name="Sparks M.E."/>
            <person name="Blackburn M.B."/>
            <person name="Gundersen-Rindal D.E."/>
        </authorList>
    </citation>
    <scope>NUCLEOTIDE SEQUENCE [LARGE SCALE GENOMIC DNA]</scope>
    <source>
        <strain evidence="2">IIBBL 274-1</strain>
        <plasmid evidence="2 3">unnamed</plasmid>
    </source>
</reference>
<dbReference type="EMBL" id="CP029555">
    <property type="protein sequence ID" value="AXE37177.1"/>
    <property type="molecule type" value="Genomic_DNA"/>
</dbReference>
<dbReference type="GO" id="GO:0003824">
    <property type="term" value="F:catalytic activity"/>
    <property type="evidence" value="ECO:0007669"/>
    <property type="project" value="InterPro"/>
</dbReference>
<evidence type="ECO:0000313" key="3">
    <source>
        <dbReference type="Proteomes" id="UP000252038"/>
    </source>
</evidence>
<protein>
    <recommendedName>
        <fullName evidence="1">Phosphoadenosine phosphosulphate reductase domain-containing protein</fullName>
    </recommendedName>
</protein>
<evidence type="ECO:0000313" key="2">
    <source>
        <dbReference type="EMBL" id="AXE37177.1"/>
    </source>
</evidence>